<evidence type="ECO:0000256" key="1">
    <source>
        <dbReference type="ARBA" id="ARBA00004123"/>
    </source>
</evidence>
<dbReference type="SUPFAM" id="SSF50729">
    <property type="entry name" value="PH domain-like"/>
    <property type="match status" value="1"/>
</dbReference>
<dbReference type="InterPro" id="IPR016024">
    <property type="entry name" value="ARM-type_fold"/>
</dbReference>
<dbReference type="InterPro" id="IPR006887">
    <property type="entry name" value="P4R3-like_central_dom"/>
</dbReference>
<feature type="region of interest" description="Disordered" evidence="3">
    <location>
        <begin position="924"/>
        <end position="989"/>
    </location>
</feature>
<comment type="subcellular location">
    <subcellularLocation>
        <location evidence="1">Nucleus</location>
    </subcellularLocation>
</comment>
<dbReference type="PANTHER" id="PTHR23318:SF0">
    <property type="entry name" value="SERINE_THREONINE-PROTEIN PHOSPHATASE 4 REGULATORY SUBUNIT 3"/>
    <property type="match status" value="1"/>
</dbReference>
<dbReference type="PANTHER" id="PTHR23318">
    <property type="entry name" value="ATP SYNTHASE GAMMA-RELATED"/>
    <property type="match status" value="1"/>
</dbReference>
<proteinExistence type="predicted"/>
<keyword evidence="2" id="KW-0539">Nucleus</keyword>
<dbReference type="InterPro" id="IPR011993">
    <property type="entry name" value="PH-like_dom_sf"/>
</dbReference>
<dbReference type="OrthoDB" id="27483at2759"/>
<evidence type="ECO:0000259" key="4">
    <source>
        <dbReference type="Pfam" id="PF04802"/>
    </source>
</evidence>
<feature type="region of interest" description="Disordered" evidence="3">
    <location>
        <begin position="699"/>
        <end position="736"/>
    </location>
</feature>
<evidence type="ECO:0000313" key="6">
    <source>
        <dbReference type="EMBL" id="KAJ1735493.1"/>
    </source>
</evidence>
<evidence type="ECO:0000259" key="5">
    <source>
        <dbReference type="Pfam" id="PF22972"/>
    </source>
</evidence>
<dbReference type="GO" id="GO:0006974">
    <property type="term" value="P:DNA damage response"/>
    <property type="evidence" value="ECO:0007669"/>
    <property type="project" value="TreeGrafter"/>
</dbReference>
<dbReference type="Gene3D" id="2.30.29.30">
    <property type="entry name" value="Pleckstrin-homology domain (PH domain)/Phosphotyrosine-binding domain (PTB)"/>
    <property type="match status" value="1"/>
</dbReference>
<comment type="caution">
    <text evidence="6">The sequence shown here is derived from an EMBL/GenBank/DDBJ whole genome shotgun (WGS) entry which is preliminary data.</text>
</comment>
<organism evidence="6 7">
    <name type="scientific">Coemansia biformis</name>
    <dbReference type="NCBI Taxonomy" id="1286918"/>
    <lineage>
        <taxon>Eukaryota</taxon>
        <taxon>Fungi</taxon>
        <taxon>Fungi incertae sedis</taxon>
        <taxon>Zoopagomycota</taxon>
        <taxon>Kickxellomycotina</taxon>
        <taxon>Kickxellomycetes</taxon>
        <taxon>Kickxellales</taxon>
        <taxon>Kickxellaceae</taxon>
        <taxon>Coemansia</taxon>
    </lineage>
</organism>
<protein>
    <submittedName>
        <fullName evidence="6">Platinum sensitivity protein</fullName>
    </submittedName>
</protein>
<accession>A0A9W8CYZ0</accession>
<gene>
    <name evidence="6" type="primary">PSY2</name>
    <name evidence="6" type="ORF">LPJ61_000519</name>
</gene>
<feature type="compositionally biased region" description="Basic residues" evidence="3">
    <location>
        <begin position="980"/>
        <end position="989"/>
    </location>
</feature>
<dbReference type="SUPFAM" id="SSF48371">
    <property type="entry name" value="ARM repeat"/>
    <property type="match status" value="1"/>
</dbReference>
<dbReference type="GO" id="GO:0005654">
    <property type="term" value="C:nucleoplasm"/>
    <property type="evidence" value="ECO:0007669"/>
    <property type="project" value="TreeGrafter"/>
</dbReference>
<evidence type="ECO:0000256" key="3">
    <source>
        <dbReference type="SAM" id="MobiDB-lite"/>
    </source>
</evidence>
<dbReference type="EMBL" id="JANBOI010000024">
    <property type="protein sequence ID" value="KAJ1735493.1"/>
    <property type="molecule type" value="Genomic_DNA"/>
</dbReference>
<dbReference type="Proteomes" id="UP001143981">
    <property type="component" value="Unassembled WGS sequence"/>
</dbReference>
<feature type="compositionally biased region" description="Polar residues" evidence="3">
    <location>
        <begin position="954"/>
        <end position="977"/>
    </location>
</feature>
<dbReference type="Pfam" id="PF22972">
    <property type="entry name" value="EVH1_PP4R3"/>
    <property type="match status" value="1"/>
</dbReference>
<feature type="domain" description="PP4R3 EVH1-like" evidence="5">
    <location>
        <begin position="9"/>
        <end position="96"/>
    </location>
</feature>
<dbReference type="GO" id="GO:0030289">
    <property type="term" value="C:protein phosphatase 4 complex"/>
    <property type="evidence" value="ECO:0007669"/>
    <property type="project" value="TreeGrafter"/>
</dbReference>
<evidence type="ECO:0000313" key="7">
    <source>
        <dbReference type="Proteomes" id="UP001143981"/>
    </source>
</evidence>
<feature type="compositionally biased region" description="Low complexity" evidence="3">
    <location>
        <begin position="880"/>
        <end position="898"/>
    </location>
</feature>
<reference evidence="6" key="1">
    <citation type="submission" date="2022-07" db="EMBL/GenBank/DDBJ databases">
        <title>Phylogenomic reconstructions and comparative analyses of Kickxellomycotina fungi.</title>
        <authorList>
            <person name="Reynolds N.K."/>
            <person name="Stajich J.E."/>
            <person name="Barry K."/>
            <person name="Grigoriev I.V."/>
            <person name="Crous P."/>
            <person name="Smith M.E."/>
        </authorList>
    </citation>
    <scope>NUCLEOTIDE SEQUENCE</scope>
    <source>
        <strain evidence="6">BCRC 34381</strain>
    </source>
</reference>
<dbReference type="AlphaFoldDB" id="A0A9W8CYZ0"/>
<keyword evidence="7" id="KW-1185">Reference proteome</keyword>
<dbReference type="InterPro" id="IPR051137">
    <property type="entry name" value="PP4R3-like"/>
</dbReference>
<feature type="domain" description="Serine/threonine-protein phosphatase 4 regulatory subunit 3-like central" evidence="4">
    <location>
        <begin position="132"/>
        <end position="618"/>
    </location>
</feature>
<sequence>MSPAESQVRVTVYRLEDETKWTDKGTGFCTLEDYQGVLHLNVVSESELNRLILDCIVQKGEVYQQQESTLIVWTEPTGEDLALSFQEQEGCLSILNQITEFENAVKESALSPSSSPPDDISLPPPSMGSLAEIEHIISEAGRSLYQRDRLVAFIMKGGYLKRLRELHETCEDLDATDELHTLYRIARHIILLNDSSILECIIRDENIIGVVGMLEYDPHSPVGPGTYRGFLRDHTRFKEVVPIRDADIQSKIHQTFRLQYLKDVVLPQIADEGTLPIINTLIFFNHVQIANYVHCNEAYVDELVGIVRRSGEPEKKRDVVMLLHQFCTISKGLPVAYRAGLYRTLSQHGLLTVLEYALRAQSRSLRSAGLDMLMSVLEQDCMLVRARVLDQQRQQHSGPSLFELVIDGTRSDIGSEAHAICCEAMRMLLDTWAPPTDSTGAPTTATADGMPERDASDFLALFYDTYAREMVAPLARLTQEEAEHMGASGSQAGLLLFLCDLLSSMARCHGQRARALLMSSDVVDGVTALLAAKPSHLRLAALRVIKACLGQQDDALSRYLIAHGVFGAIIGLLAKVLPRDNLVSSACRDLLALVANHSKLSLLAHILGAHSKALEHIPGTHEFLRQAYDARLEKAEDRKGGGVATPTVDAGRQRAVSINMLVGHYSGSAGTTGASGGGSGGPWGSTVIDEIEDAYLESFDEGGDLDGPSRPAPLLASTVSGTGCSHANSDTWAPEQRSPELEALQGCLDSFAANEARWSTPPLLGSGLGPASELLPAMDGGDIPSVPRGESPGPPSPLARQGSLVDTRGCDNGAGASGREAVLGGLVASDRMSVADAFPDSRPIARKLGKRPLGGSAGTASQIRISMSLSARSRPKSADGDGSAQGRASGGSARPSLAKRQLPANCELLEAGYTANGARQVVQETQSISRRTSSDADEPVQVAPGAAVLGPARRSSSVSCSFGQESPGTAAGSSGSCRSPPKKARTASS</sequence>
<feature type="compositionally biased region" description="Polar residues" evidence="3">
    <location>
        <begin position="717"/>
        <end position="731"/>
    </location>
</feature>
<dbReference type="Pfam" id="PF04802">
    <property type="entry name" value="PP4R3"/>
    <property type="match status" value="1"/>
</dbReference>
<dbReference type="InterPro" id="IPR055236">
    <property type="entry name" value="EVH1_PP4R3"/>
</dbReference>
<dbReference type="Gene3D" id="1.25.10.10">
    <property type="entry name" value="Leucine-rich Repeat Variant"/>
    <property type="match status" value="1"/>
</dbReference>
<feature type="region of interest" description="Disordered" evidence="3">
    <location>
        <begin position="869"/>
        <end position="899"/>
    </location>
</feature>
<name>A0A9W8CYZ0_9FUNG</name>
<feature type="region of interest" description="Disordered" evidence="3">
    <location>
        <begin position="763"/>
        <end position="813"/>
    </location>
</feature>
<dbReference type="GO" id="GO:0072542">
    <property type="term" value="F:protein phosphatase activator activity"/>
    <property type="evidence" value="ECO:0007669"/>
    <property type="project" value="TreeGrafter"/>
</dbReference>
<dbReference type="InterPro" id="IPR011989">
    <property type="entry name" value="ARM-like"/>
</dbReference>
<evidence type="ECO:0000256" key="2">
    <source>
        <dbReference type="ARBA" id="ARBA00023242"/>
    </source>
</evidence>